<feature type="transmembrane region" description="Helical" evidence="1">
    <location>
        <begin position="44"/>
        <end position="63"/>
    </location>
</feature>
<name>A0A3D9ZDP2_9ACTN</name>
<feature type="transmembrane region" description="Helical" evidence="1">
    <location>
        <begin position="120"/>
        <end position="141"/>
    </location>
</feature>
<dbReference type="RefSeq" id="WP_116067084.1">
    <property type="nucleotide sequence ID" value="NZ_BONB01000015.1"/>
</dbReference>
<evidence type="ECO:0000256" key="1">
    <source>
        <dbReference type="SAM" id="Phobius"/>
    </source>
</evidence>
<feature type="transmembrane region" description="Helical" evidence="1">
    <location>
        <begin position="153"/>
        <end position="176"/>
    </location>
</feature>
<sequence length="222" mass="22679">MGALVRMRLTGFLRSGRVLPGLLGTLVVVAIIYGGGKSEAAEAYGFSAVALFPVIAWQAKLILDTEPDVQRRLAVTAVGLRREVVAGLLAAGVVGLATVIFAMGLPWLMGGIEGPVGRGLTLGSWAHAASLVAAVGLGALASRPVTRSTLYGIAVLVTGSVLAIVLGLNGSVAPWLAPPLMAAARTLADQPGSGSVLGLSVHAITWSAVVTAFYAFLRRTRS</sequence>
<accession>A0A3D9ZDP2</accession>
<dbReference type="Proteomes" id="UP000256913">
    <property type="component" value="Unassembled WGS sequence"/>
</dbReference>
<dbReference type="EMBL" id="QUMQ01000001">
    <property type="protein sequence ID" value="REF95395.1"/>
    <property type="molecule type" value="Genomic_DNA"/>
</dbReference>
<keyword evidence="1" id="KW-0472">Membrane</keyword>
<reference evidence="2 3" key="1">
    <citation type="submission" date="2018-08" db="EMBL/GenBank/DDBJ databases">
        <title>Sequencing the genomes of 1000 actinobacteria strains.</title>
        <authorList>
            <person name="Klenk H.-P."/>
        </authorList>
    </citation>
    <scope>NUCLEOTIDE SEQUENCE [LARGE SCALE GENOMIC DNA]</scope>
    <source>
        <strain evidence="2 3">DSM 44099</strain>
    </source>
</reference>
<comment type="caution">
    <text evidence="2">The sequence shown here is derived from an EMBL/GenBank/DDBJ whole genome shotgun (WGS) entry which is preliminary data.</text>
</comment>
<keyword evidence="1" id="KW-1133">Transmembrane helix</keyword>
<keyword evidence="3" id="KW-1185">Reference proteome</keyword>
<evidence type="ECO:0000313" key="3">
    <source>
        <dbReference type="Proteomes" id="UP000256913"/>
    </source>
</evidence>
<organism evidence="2 3">
    <name type="scientific">Asanoa ferruginea</name>
    <dbReference type="NCBI Taxonomy" id="53367"/>
    <lineage>
        <taxon>Bacteria</taxon>
        <taxon>Bacillati</taxon>
        <taxon>Actinomycetota</taxon>
        <taxon>Actinomycetes</taxon>
        <taxon>Micromonosporales</taxon>
        <taxon>Micromonosporaceae</taxon>
        <taxon>Asanoa</taxon>
    </lineage>
</organism>
<evidence type="ECO:0008006" key="4">
    <source>
        <dbReference type="Google" id="ProtNLM"/>
    </source>
</evidence>
<dbReference type="OrthoDB" id="3827914at2"/>
<evidence type="ECO:0000313" key="2">
    <source>
        <dbReference type="EMBL" id="REF95395.1"/>
    </source>
</evidence>
<feature type="transmembrane region" description="Helical" evidence="1">
    <location>
        <begin position="84"/>
        <end position="108"/>
    </location>
</feature>
<proteinExistence type="predicted"/>
<feature type="transmembrane region" description="Helical" evidence="1">
    <location>
        <begin position="12"/>
        <end position="32"/>
    </location>
</feature>
<protein>
    <recommendedName>
        <fullName evidence="4">ABC-2 type transport system permease protein</fullName>
    </recommendedName>
</protein>
<keyword evidence="1" id="KW-0812">Transmembrane</keyword>
<dbReference type="AlphaFoldDB" id="A0A3D9ZDP2"/>
<gene>
    <name evidence="2" type="ORF">DFJ67_1349</name>
</gene>
<feature type="transmembrane region" description="Helical" evidence="1">
    <location>
        <begin position="196"/>
        <end position="217"/>
    </location>
</feature>